<dbReference type="EMBL" id="BAAARW010000026">
    <property type="protein sequence ID" value="GAA2443096.1"/>
    <property type="molecule type" value="Genomic_DNA"/>
</dbReference>
<reference evidence="2" key="1">
    <citation type="journal article" date="2019" name="Int. J. Syst. Evol. Microbiol.">
        <title>The Global Catalogue of Microorganisms (GCM) 10K type strain sequencing project: providing services to taxonomists for standard genome sequencing and annotation.</title>
        <authorList>
            <consortium name="The Broad Institute Genomics Platform"/>
            <consortium name="The Broad Institute Genome Sequencing Center for Infectious Disease"/>
            <person name="Wu L."/>
            <person name="Ma J."/>
        </authorList>
    </citation>
    <scope>NUCLEOTIDE SEQUENCE [LARGE SCALE GENOMIC DNA]</scope>
    <source>
        <strain evidence="2">JCM 3325</strain>
    </source>
</reference>
<organism evidence="1 2">
    <name type="scientific">Actinomadura vinacea</name>
    <dbReference type="NCBI Taxonomy" id="115336"/>
    <lineage>
        <taxon>Bacteria</taxon>
        <taxon>Bacillati</taxon>
        <taxon>Actinomycetota</taxon>
        <taxon>Actinomycetes</taxon>
        <taxon>Streptosporangiales</taxon>
        <taxon>Thermomonosporaceae</taxon>
        <taxon>Actinomadura</taxon>
    </lineage>
</organism>
<comment type="caution">
    <text evidence="1">The sequence shown here is derived from an EMBL/GenBank/DDBJ whole genome shotgun (WGS) entry which is preliminary data.</text>
</comment>
<evidence type="ECO:0000313" key="2">
    <source>
        <dbReference type="Proteomes" id="UP001501231"/>
    </source>
</evidence>
<keyword evidence="2" id="KW-1185">Reference proteome</keyword>
<dbReference type="RefSeq" id="WP_344594757.1">
    <property type="nucleotide sequence ID" value="NZ_BAAARW010000026.1"/>
</dbReference>
<dbReference type="Proteomes" id="UP001501231">
    <property type="component" value="Unassembled WGS sequence"/>
</dbReference>
<proteinExistence type="predicted"/>
<sequence>MEISVGAPWTAEDLVASSDWLQRAAAQKVTSRNALAVLATKGRTRRVRNAAARGLAQLDD</sequence>
<gene>
    <name evidence="1" type="ORF">GCM10010191_69370</name>
</gene>
<name>A0ABP5X2X7_9ACTN</name>
<accession>A0ABP5X2X7</accession>
<evidence type="ECO:0008006" key="3">
    <source>
        <dbReference type="Google" id="ProtNLM"/>
    </source>
</evidence>
<protein>
    <recommendedName>
        <fullName evidence="3">HEAT repeat domain-containing protein</fullName>
    </recommendedName>
</protein>
<evidence type="ECO:0000313" key="1">
    <source>
        <dbReference type="EMBL" id="GAA2443096.1"/>
    </source>
</evidence>